<accession>A0AA39KX89</accession>
<dbReference type="InterPro" id="IPR042185">
    <property type="entry name" value="Serpin_sf_2"/>
</dbReference>
<reference evidence="6" key="2">
    <citation type="submission" date="2023-03" db="EMBL/GenBank/DDBJ databases">
        <authorList>
            <person name="Inwood S.N."/>
            <person name="Skelly J.G."/>
            <person name="Guhlin J."/>
            <person name="Harrop T.W.R."/>
            <person name="Goldson S.G."/>
            <person name="Dearden P.K."/>
        </authorList>
    </citation>
    <scope>NUCLEOTIDE SEQUENCE</scope>
    <source>
        <strain evidence="6">Irish</strain>
        <tissue evidence="6">Whole body</tissue>
    </source>
</reference>
<dbReference type="Gene3D" id="2.30.39.10">
    <property type="entry name" value="Alpha-1-antitrypsin, domain 1"/>
    <property type="match status" value="1"/>
</dbReference>
<dbReference type="InterPro" id="IPR023796">
    <property type="entry name" value="Serpin_dom"/>
</dbReference>
<dbReference type="InterPro" id="IPR000215">
    <property type="entry name" value="Serpin_fam"/>
</dbReference>
<comment type="caution">
    <text evidence="6">The sequence shown here is derived from an EMBL/GenBank/DDBJ whole genome shotgun (WGS) entry which is preliminary data.</text>
</comment>
<evidence type="ECO:0000313" key="6">
    <source>
        <dbReference type="EMBL" id="KAK0177308.1"/>
    </source>
</evidence>
<dbReference type="Gene3D" id="3.30.497.10">
    <property type="entry name" value="Antithrombin, subunit I, domain 2"/>
    <property type="match status" value="1"/>
</dbReference>
<dbReference type="InterPro" id="IPR036186">
    <property type="entry name" value="Serpin_sf"/>
</dbReference>
<gene>
    <name evidence="6" type="ORF">PV328_001376</name>
</gene>
<dbReference type="SMART" id="SM00093">
    <property type="entry name" value="SERPIN"/>
    <property type="match status" value="1"/>
</dbReference>
<dbReference type="Pfam" id="PF00079">
    <property type="entry name" value="Serpin"/>
    <property type="match status" value="1"/>
</dbReference>
<dbReference type="GO" id="GO:0004867">
    <property type="term" value="F:serine-type endopeptidase inhibitor activity"/>
    <property type="evidence" value="ECO:0007669"/>
    <property type="project" value="UniProtKB-KW"/>
</dbReference>
<keyword evidence="2" id="KW-0646">Protease inhibitor</keyword>
<sequence length="414" mass="47316">MAQQHEISYYLRDLLLSCVFVSILSFQSSYIVQAQQPTSQELTTFYRGIHQFSANFSKILAKDNKGNLICSPISVLLTSALLQYGANGETSQQVEKAFNLPMMNEPYILKLFFSFIRDLNNAEDVEFNLANGLFFNNHFKIKELFRKLSTMIFKSEIHNLNFQNEIQSAGFINTWCREKTRGKISYIVKDDDLTYAQSVLVNAIYFKGVWESPFFLNRIINFHISNTTSVPTNMMCTSSEFNRHQILNGTAEYIELPYKTDQPRQAGFSMYIILPVGNNGLDDIIDEIFKIKFVELSSNKFKTILCMPKFRIESNLELTPILKQMGISNMFEDNADFSRMTYNNVKISKIIQKAFISVDENGSEAAAATAEITLNRGYVRTIHVNKPFISVIVSKASGTPLFWARVDNPSFLNN</sequence>
<evidence type="ECO:0000256" key="2">
    <source>
        <dbReference type="ARBA" id="ARBA00022690"/>
    </source>
</evidence>
<dbReference type="AlphaFoldDB" id="A0AA39KX89"/>
<dbReference type="SUPFAM" id="SSF56574">
    <property type="entry name" value="Serpins"/>
    <property type="match status" value="1"/>
</dbReference>
<evidence type="ECO:0000256" key="4">
    <source>
        <dbReference type="RuleBase" id="RU000411"/>
    </source>
</evidence>
<dbReference type="EMBL" id="JAQQBS010000001">
    <property type="protein sequence ID" value="KAK0177308.1"/>
    <property type="molecule type" value="Genomic_DNA"/>
</dbReference>
<evidence type="ECO:0000256" key="3">
    <source>
        <dbReference type="ARBA" id="ARBA00022900"/>
    </source>
</evidence>
<dbReference type="Proteomes" id="UP001168990">
    <property type="component" value="Unassembled WGS sequence"/>
</dbReference>
<name>A0AA39KX89_9HYME</name>
<dbReference type="GO" id="GO:0005615">
    <property type="term" value="C:extracellular space"/>
    <property type="evidence" value="ECO:0007669"/>
    <property type="project" value="InterPro"/>
</dbReference>
<dbReference type="CDD" id="cd19601">
    <property type="entry name" value="serpin42Da-like"/>
    <property type="match status" value="1"/>
</dbReference>
<comment type="similarity">
    <text evidence="1 4">Belongs to the serpin family.</text>
</comment>
<dbReference type="InterPro" id="IPR042178">
    <property type="entry name" value="Serpin_sf_1"/>
</dbReference>
<dbReference type="PANTHER" id="PTHR11461">
    <property type="entry name" value="SERINE PROTEASE INHIBITOR, SERPIN"/>
    <property type="match status" value="1"/>
</dbReference>
<evidence type="ECO:0000256" key="1">
    <source>
        <dbReference type="ARBA" id="ARBA00009500"/>
    </source>
</evidence>
<dbReference type="PANTHER" id="PTHR11461:SF211">
    <property type="entry name" value="GH10112P-RELATED"/>
    <property type="match status" value="1"/>
</dbReference>
<feature type="domain" description="Serpin" evidence="5">
    <location>
        <begin position="54"/>
        <end position="409"/>
    </location>
</feature>
<reference evidence="6" key="1">
    <citation type="journal article" date="2023" name="bioRxiv">
        <title>Scaffold-level genome assemblies of two parasitoid biocontrol wasps reveal the parthenogenesis mechanism and an associated novel virus.</title>
        <authorList>
            <person name="Inwood S."/>
            <person name="Skelly J."/>
            <person name="Guhlin J."/>
            <person name="Harrop T."/>
            <person name="Goldson S."/>
            <person name="Dearden P."/>
        </authorList>
    </citation>
    <scope>NUCLEOTIDE SEQUENCE</scope>
    <source>
        <strain evidence="6">Irish</strain>
        <tissue evidence="6">Whole body</tissue>
    </source>
</reference>
<organism evidence="6 7">
    <name type="scientific">Microctonus aethiopoides</name>
    <dbReference type="NCBI Taxonomy" id="144406"/>
    <lineage>
        <taxon>Eukaryota</taxon>
        <taxon>Metazoa</taxon>
        <taxon>Ecdysozoa</taxon>
        <taxon>Arthropoda</taxon>
        <taxon>Hexapoda</taxon>
        <taxon>Insecta</taxon>
        <taxon>Pterygota</taxon>
        <taxon>Neoptera</taxon>
        <taxon>Endopterygota</taxon>
        <taxon>Hymenoptera</taxon>
        <taxon>Apocrita</taxon>
        <taxon>Ichneumonoidea</taxon>
        <taxon>Braconidae</taxon>
        <taxon>Euphorinae</taxon>
        <taxon>Microctonus</taxon>
    </lineage>
</organism>
<evidence type="ECO:0000259" key="5">
    <source>
        <dbReference type="SMART" id="SM00093"/>
    </source>
</evidence>
<protein>
    <recommendedName>
        <fullName evidence="5">Serpin domain-containing protein</fullName>
    </recommendedName>
</protein>
<keyword evidence="7" id="KW-1185">Reference proteome</keyword>
<evidence type="ECO:0000313" key="7">
    <source>
        <dbReference type="Proteomes" id="UP001168990"/>
    </source>
</evidence>
<proteinExistence type="inferred from homology"/>
<keyword evidence="3" id="KW-0722">Serine protease inhibitor</keyword>